<name>Q21KD2_SACD2</name>
<evidence type="ECO:0000313" key="2">
    <source>
        <dbReference type="Proteomes" id="UP000001947"/>
    </source>
</evidence>
<dbReference type="RefSeq" id="WP_011468067.1">
    <property type="nucleotide sequence ID" value="NC_007912.1"/>
</dbReference>
<organism evidence="1 2">
    <name type="scientific">Saccharophagus degradans (strain 2-40 / ATCC 43961 / DSM 17024)</name>
    <dbReference type="NCBI Taxonomy" id="203122"/>
    <lineage>
        <taxon>Bacteria</taxon>
        <taxon>Pseudomonadati</taxon>
        <taxon>Pseudomonadota</taxon>
        <taxon>Gammaproteobacteria</taxon>
        <taxon>Cellvibrionales</taxon>
        <taxon>Cellvibrionaceae</taxon>
        <taxon>Saccharophagus</taxon>
    </lineage>
</organism>
<dbReference type="Proteomes" id="UP000001947">
    <property type="component" value="Chromosome"/>
</dbReference>
<sequence>MKAEIILDWDYQPPELDGMYFVAIQYREGAGMLEFMEFKDGQWSLHNGGEIVAHIDIGKLNNQLRVRWPDKPKASQLFMEGEFREV</sequence>
<dbReference type="OrthoDB" id="6402101at2"/>
<protein>
    <submittedName>
        <fullName evidence="1">Uncharacterized protein</fullName>
    </submittedName>
</protein>
<dbReference type="GeneID" id="98613262"/>
<dbReference type="HOGENOM" id="CLU_2496010_0_0_6"/>
<gene>
    <name evidence="1" type="ordered locus">Sde_1585</name>
</gene>
<accession>Q21KD2</accession>
<dbReference type="AlphaFoldDB" id="Q21KD2"/>
<dbReference type="EMBL" id="CP000282">
    <property type="protein sequence ID" value="ABD80847.1"/>
    <property type="molecule type" value="Genomic_DNA"/>
</dbReference>
<reference evidence="1 2" key="1">
    <citation type="journal article" date="2008" name="PLoS Genet.">
        <title>Complete genome sequence of the complex carbohydrate-degrading marine bacterium, Saccharophagus degradans strain 2-40 T.</title>
        <authorList>
            <person name="Weiner R.M."/>
            <person name="Taylor L.E.II."/>
            <person name="Henrissat B."/>
            <person name="Hauser L."/>
            <person name="Land M."/>
            <person name="Coutinho P.M."/>
            <person name="Rancurel C."/>
            <person name="Saunders E.H."/>
            <person name="Longmire A.G."/>
            <person name="Zhang H."/>
            <person name="Bayer E.A."/>
            <person name="Gilbert H.J."/>
            <person name="Larimer F."/>
            <person name="Zhulin I.B."/>
            <person name="Ekborg N.A."/>
            <person name="Lamed R."/>
            <person name="Richardson P.M."/>
            <person name="Borovok I."/>
            <person name="Hutcheson S."/>
        </authorList>
    </citation>
    <scope>NUCLEOTIDE SEQUENCE [LARGE SCALE GENOMIC DNA]</scope>
    <source>
        <strain evidence="2">2-40 / ATCC 43961 / DSM 17024</strain>
    </source>
</reference>
<dbReference type="KEGG" id="sde:Sde_1585"/>
<evidence type="ECO:0000313" key="1">
    <source>
        <dbReference type="EMBL" id="ABD80847.1"/>
    </source>
</evidence>
<keyword evidence="2" id="KW-1185">Reference proteome</keyword>
<proteinExistence type="predicted"/>